<dbReference type="OrthoDB" id="2193407at2"/>
<evidence type="ECO:0000313" key="1">
    <source>
        <dbReference type="EMBL" id="CCC78155.1"/>
    </source>
</evidence>
<dbReference type="STRING" id="220668.lp_0678"/>
<accession>F9ULR6</accession>
<dbReference type="EMBL" id="AL935263">
    <property type="protein sequence ID" value="CCC78155.1"/>
    <property type="molecule type" value="Genomic_DNA"/>
</dbReference>
<dbReference type="AlphaFoldDB" id="F9ULR6"/>
<keyword evidence="2" id="KW-1185">Reference proteome</keyword>
<reference key="2">
    <citation type="submission" date="2011-06" db="EMBL/GenBank/DDBJ databases">
        <title>Complete resequencing and reannotation of the Lactobacillus plantarum WCFS1 genome.</title>
        <authorList>
            <person name="Siezen R.J."/>
            <person name="Francke C."/>
            <person name="Renckens B."/>
            <person name="Boekhorst J."/>
            <person name="Wels M."/>
            <person name="Kleerebezem M."/>
            <person name="van Hijum S.A.F.T."/>
        </authorList>
    </citation>
    <scope>NUCLEOTIDE SEQUENCE</scope>
    <source>
        <strain>WCFS1</strain>
    </source>
</reference>
<dbReference type="Proteomes" id="UP000000432">
    <property type="component" value="Chromosome"/>
</dbReference>
<dbReference type="PATRIC" id="fig|220668.9.peg.570"/>
<name>F9ULR6_LACPL</name>
<organism evidence="1 2">
    <name type="scientific">Lactiplantibacillus plantarum (strain ATCC BAA-793 / NCIMB 8826 / WCFS1)</name>
    <name type="common">Lactobacillus plantarum</name>
    <dbReference type="NCBI Taxonomy" id="220668"/>
    <lineage>
        <taxon>Bacteria</taxon>
        <taxon>Bacillati</taxon>
        <taxon>Bacillota</taxon>
        <taxon>Bacilli</taxon>
        <taxon>Lactobacillales</taxon>
        <taxon>Lactobacillaceae</taxon>
        <taxon>Lactiplantibacillus</taxon>
    </lineage>
</organism>
<gene>
    <name evidence="1" type="ordered locus">lp_0678</name>
</gene>
<dbReference type="RefSeq" id="WP_011101128.1">
    <property type="nucleotide sequence ID" value="NC_004567.2"/>
</dbReference>
<reference evidence="1 2" key="1">
    <citation type="journal article" date="2003" name="Proc. Natl. Acad. Sci. U.S.A.">
        <title>Complete genome sequence of Lactobacillus plantarum WCFS1.</title>
        <authorList>
            <person name="Kleerebezem M."/>
            <person name="Boekhorst J."/>
            <person name="van Kranenburg R."/>
            <person name="Molenaar D."/>
            <person name="Kuipers O.P."/>
            <person name="Leer R."/>
            <person name="Tarchini R."/>
            <person name="Peters S.A."/>
            <person name="Sandbrink H.M."/>
            <person name="Fiers M.W."/>
            <person name="Stiekema W."/>
            <person name="Lankhorst R.M."/>
            <person name="Bron P.A."/>
            <person name="Hoffer S.M."/>
            <person name="Groot M.N."/>
            <person name="Kerkhoven R."/>
            <person name="de Vries M."/>
            <person name="Ursing B."/>
            <person name="de Vos W.M."/>
            <person name="Siezen R.J."/>
        </authorList>
    </citation>
    <scope>NUCLEOTIDE SEQUENCE [LARGE SCALE GENOMIC DNA]</scope>
    <source>
        <strain evidence="2">ATCC BAA-793 / NCIMB 8826 / WCFS1</strain>
    </source>
</reference>
<dbReference type="KEGG" id="lpl:lp_0678"/>
<reference evidence="1 2" key="3">
    <citation type="journal article" date="2012" name="J. Bacteriol.">
        <title>Complete resequencing and reannotation of the Lactobacillus plantarum WCFS1 genome.</title>
        <authorList>
            <person name="Siezen R.J."/>
            <person name="Francke C."/>
            <person name="Renckens B."/>
            <person name="Boekhorst J."/>
            <person name="Wels M."/>
            <person name="Kleerebezem M."/>
            <person name="van Hijum S.A.F.T."/>
        </authorList>
    </citation>
    <scope>NUCLEOTIDE SEQUENCE [LARGE SCALE GENOMIC DNA]</scope>
    <source>
        <strain evidence="2">ATCC BAA-793 / NCIMB 8826 / WCFS1</strain>
    </source>
</reference>
<proteinExistence type="predicted"/>
<protein>
    <submittedName>
        <fullName evidence="1">Prophage P1 protein 55</fullName>
    </submittedName>
</protein>
<evidence type="ECO:0000313" key="2">
    <source>
        <dbReference type="Proteomes" id="UP000000432"/>
    </source>
</evidence>
<dbReference type="EnsemblBacteria" id="CCC78155">
    <property type="protein sequence ID" value="CCC78155"/>
    <property type="gene ID" value="lp_0678"/>
</dbReference>
<dbReference type="HOGENOM" id="CLU_1127961_0_0_9"/>
<sequence length="246" mass="27666">MSIKELQDVTGTVIHPRTETAAIVDADKLVNTTSTQNNIAGIKNFVDGISIKGVPLLDIDFNKVKLVPNDDVYQIKQAGLYFYTTNTKNVPLLSSRFHDGFVLYGAKDTKTAFLYYIGARVYQERFQGKWLRQESSIPQDLWVGEGKVGDVLKLRDTLDNYRQLRFRCYFTIGNTLQFIPAWASDNMLYLTQPALNFDGTILRALEVALQIGQDQRSLIIKSAKYFANGKSTSITDGFLKEVGGML</sequence>